<dbReference type="Gene3D" id="1.10.1170.10">
    <property type="entry name" value="Inhibitor Of Apoptosis Protein (2mihbC-IAP-1), Chain A"/>
    <property type="match status" value="1"/>
</dbReference>
<sequence length="106" mass="12305">ALSTSREQGKRPVQVCRQRLTYLNIIGRMESFLNDPDWKGPPGRDMAHTGLFNLCHNGPMNKAECAYCQMKFRFRTPHEDPREYHKFMSPTCRYLKAFGDHGTKPS</sequence>
<dbReference type="Proteomes" id="UP001519460">
    <property type="component" value="Unassembled WGS sequence"/>
</dbReference>
<keyword evidence="2" id="KW-1185">Reference proteome</keyword>
<dbReference type="InterPro" id="IPR001370">
    <property type="entry name" value="BIR_rpt"/>
</dbReference>
<proteinExistence type="predicted"/>
<dbReference type="SUPFAM" id="SSF57924">
    <property type="entry name" value="Inhibitor of apoptosis (IAP) repeat"/>
    <property type="match status" value="1"/>
</dbReference>
<dbReference type="PROSITE" id="PS50143">
    <property type="entry name" value="BIR_REPEAT_2"/>
    <property type="match status" value="1"/>
</dbReference>
<evidence type="ECO:0000313" key="2">
    <source>
        <dbReference type="Proteomes" id="UP001519460"/>
    </source>
</evidence>
<comment type="caution">
    <text evidence="1">The sequence shown here is derived from an EMBL/GenBank/DDBJ whole genome shotgun (WGS) entry which is preliminary data.</text>
</comment>
<protein>
    <submittedName>
        <fullName evidence="1">Uncharacterized protein</fullName>
    </submittedName>
</protein>
<reference evidence="1 2" key="1">
    <citation type="journal article" date="2023" name="Sci. Data">
        <title>Genome assembly of the Korean intertidal mud-creeper Batillaria attramentaria.</title>
        <authorList>
            <person name="Patra A.K."/>
            <person name="Ho P.T."/>
            <person name="Jun S."/>
            <person name="Lee S.J."/>
            <person name="Kim Y."/>
            <person name="Won Y.J."/>
        </authorList>
    </citation>
    <scope>NUCLEOTIDE SEQUENCE [LARGE SCALE GENOMIC DNA]</scope>
    <source>
        <strain evidence="1">Wonlab-2016</strain>
    </source>
</reference>
<organism evidence="1 2">
    <name type="scientific">Batillaria attramentaria</name>
    <dbReference type="NCBI Taxonomy" id="370345"/>
    <lineage>
        <taxon>Eukaryota</taxon>
        <taxon>Metazoa</taxon>
        <taxon>Spiralia</taxon>
        <taxon>Lophotrochozoa</taxon>
        <taxon>Mollusca</taxon>
        <taxon>Gastropoda</taxon>
        <taxon>Caenogastropoda</taxon>
        <taxon>Sorbeoconcha</taxon>
        <taxon>Cerithioidea</taxon>
        <taxon>Batillariidae</taxon>
        <taxon>Batillaria</taxon>
    </lineage>
</organism>
<feature type="non-terminal residue" evidence="1">
    <location>
        <position position="106"/>
    </location>
</feature>
<feature type="non-terminal residue" evidence="1">
    <location>
        <position position="1"/>
    </location>
</feature>
<accession>A0ABD0L0D0</accession>
<name>A0ABD0L0D0_9CAEN</name>
<gene>
    <name evidence="1" type="ORF">BaRGS_00015698</name>
</gene>
<dbReference type="EMBL" id="JACVVK020000097">
    <property type="protein sequence ID" value="KAK7492968.1"/>
    <property type="molecule type" value="Genomic_DNA"/>
</dbReference>
<dbReference type="SMART" id="SM00238">
    <property type="entry name" value="BIR"/>
    <property type="match status" value="1"/>
</dbReference>
<dbReference type="AlphaFoldDB" id="A0ABD0L0D0"/>
<evidence type="ECO:0000313" key="1">
    <source>
        <dbReference type="EMBL" id="KAK7492968.1"/>
    </source>
</evidence>
<dbReference type="Pfam" id="PF00653">
    <property type="entry name" value="BIR"/>
    <property type="match status" value="1"/>
</dbReference>